<dbReference type="AlphaFoldDB" id="A0A1W9YZJ9"/>
<organism evidence="1 2">
    <name type="scientific">Mycolicibacterium bacteremicum</name>
    <name type="common">Mycobacterium bacteremicum</name>
    <dbReference type="NCBI Taxonomy" id="564198"/>
    <lineage>
        <taxon>Bacteria</taxon>
        <taxon>Bacillati</taxon>
        <taxon>Actinomycetota</taxon>
        <taxon>Actinomycetes</taxon>
        <taxon>Mycobacteriales</taxon>
        <taxon>Mycobacteriaceae</taxon>
        <taxon>Mycolicibacterium</taxon>
    </lineage>
</organism>
<dbReference type="Proteomes" id="UP000192366">
    <property type="component" value="Unassembled WGS sequence"/>
</dbReference>
<dbReference type="RefSeq" id="WP_083057450.1">
    <property type="nucleotide sequence ID" value="NZ_JACKVM010000014.1"/>
</dbReference>
<gene>
    <name evidence="1" type="ORF">BST17_09800</name>
</gene>
<evidence type="ECO:0008006" key="3">
    <source>
        <dbReference type="Google" id="ProtNLM"/>
    </source>
</evidence>
<protein>
    <recommendedName>
        <fullName evidence="3">Pyridine nucleotide-disulfide oxidoreductase</fullName>
    </recommendedName>
</protein>
<sequence length="83" mass="8546">MTISPDDVRRLLDSDDTAALLVLVEGRTAVIPPAALDSDEFRGALTCASRAQVVETLGSDDPSEHELAEQAAAIDAAIGNLGG</sequence>
<name>A0A1W9YZJ9_MYCBA</name>
<keyword evidence="2" id="KW-1185">Reference proteome</keyword>
<dbReference type="STRING" id="564198.BST17_09800"/>
<dbReference type="OrthoDB" id="3430612at2"/>
<evidence type="ECO:0000313" key="1">
    <source>
        <dbReference type="EMBL" id="ORA05475.1"/>
    </source>
</evidence>
<reference evidence="1 2" key="1">
    <citation type="submission" date="2017-02" db="EMBL/GenBank/DDBJ databases">
        <title>The new phylogeny of genus Mycobacterium.</title>
        <authorList>
            <person name="Tortoli E."/>
            <person name="Trovato A."/>
            <person name="Cirillo D.M."/>
        </authorList>
    </citation>
    <scope>NUCLEOTIDE SEQUENCE [LARGE SCALE GENOMIC DNA]</scope>
    <source>
        <strain evidence="1 2">DSM 45578</strain>
    </source>
</reference>
<evidence type="ECO:0000313" key="2">
    <source>
        <dbReference type="Proteomes" id="UP000192366"/>
    </source>
</evidence>
<proteinExistence type="predicted"/>
<dbReference type="EMBL" id="MVHJ01000006">
    <property type="protein sequence ID" value="ORA05475.1"/>
    <property type="molecule type" value="Genomic_DNA"/>
</dbReference>
<comment type="caution">
    <text evidence="1">The sequence shown here is derived from an EMBL/GenBank/DDBJ whole genome shotgun (WGS) entry which is preliminary data.</text>
</comment>
<accession>A0A1W9YZJ9</accession>